<evidence type="ECO:0000256" key="1">
    <source>
        <dbReference type="ARBA" id="ARBA00004123"/>
    </source>
</evidence>
<dbReference type="PROSITE" id="PS00036">
    <property type="entry name" value="BZIP_BASIC"/>
    <property type="match status" value="1"/>
</dbReference>
<evidence type="ECO:0000256" key="9">
    <source>
        <dbReference type="SAM" id="Coils"/>
    </source>
</evidence>
<keyword evidence="7" id="KW-0539">Nucleus</keyword>
<feature type="coiled-coil region" evidence="9">
    <location>
        <begin position="208"/>
        <end position="242"/>
    </location>
</feature>
<keyword evidence="6" id="KW-0804">Transcription</keyword>
<dbReference type="GO" id="GO:0000977">
    <property type="term" value="F:RNA polymerase II transcription regulatory region sequence-specific DNA binding"/>
    <property type="evidence" value="ECO:0007669"/>
    <property type="project" value="TreeGrafter"/>
</dbReference>
<dbReference type="PANTHER" id="PTHR13044">
    <property type="entry name" value="ACTIVATING TRANSCRIPTION FACTOR ATF 4/5"/>
    <property type="match status" value="1"/>
</dbReference>
<dbReference type="SUPFAM" id="SSF57959">
    <property type="entry name" value="Leucine zipper domain"/>
    <property type="match status" value="1"/>
</dbReference>
<dbReference type="GO" id="GO:0001228">
    <property type="term" value="F:DNA-binding transcription activator activity, RNA polymerase II-specific"/>
    <property type="evidence" value="ECO:0007669"/>
    <property type="project" value="TreeGrafter"/>
</dbReference>
<feature type="region of interest" description="Disordered" evidence="10">
    <location>
        <begin position="137"/>
        <end position="159"/>
    </location>
</feature>
<dbReference type="STRING" id="13370.A0A448YTC7"/>
<evidence type="ECO:0000259" key="11">
    <source>
        <dbReference type="PROSITE" id="PS50217"/>
    </source>
</evidence>
<dbReference type="SMART" id="SM00338">
    <property type="entry name" value="BRLZ"/>
    <property type="match status" value="1"/>
</dbReference>
<evidence type="ECO:0000256" key="6">
    <source>
        <dbReference type="ARBA" id="ARBA00023163"/>
    </source>
</evidence>
<dbReference type="FunFam" id="3.30.160.60:FF:001491">
    <property type="entry name" value="Cross-pathway control protein A"/>
    <property type="match status" value="1"/>
</dbReference>
<dbReference type="InterPro" id="IPR004827">
    <property type="entry name" value="bZIP"/>
</dbReference>
<dbReference type="InterPro" id="IPR046347">
    <property type="entry name" value="bZIP_sf"/>
</dbReference>
<comment type="similarity">
    <text evidence="8">Belongs to the bZIP family. GCN4 subfamily.</text>
</comment>
<protein>
    <submittedName>
        <fullName evidence="12">DEKNAAC105403</fullName>
    </submittedName>
</protein>
<evidence type="ECO:0000256" key="5">
    <source>
        <dbReference type="ARBA" id="ARBA00023159"/>
    </source>
</evidence>
<feature type="domain" description="BZIP" evidence="11">
    <location>
        <begin position="196"/>
        <end position="244"/>
    </location>
</feature>
<evidence type="ECO:0000313" key="12">
    <source>
        <dbReference type="EMBL" id="VEU24158.1"/>
    </source>
</evidence>
<evidence type="ECO:0000256" key="8">
    <source>
        <dbReference type="ARBA" id="ARBA00061302"/>
    </source>
</evidence>
<sequence>MLLGESVFSSISAASSLEEPVLAVPSVVKEEDPLEDLFRTTFGEQVEPHSLQVHGSVMDSVFESPHDAPMFQDTEMPTWEPLFQDTQDAPINEASDAELLALLDEVSPSDETVSEKAITAPVAPVAPAVAPAIAASPAPLKNSSSTSSPADSASPASPASKKVKLDKFGCIAYTRKQRNSPLPPVVAEGHDVASVKRARNTEAARRSRARKMKRMMQLEDKCENLVRENEELKAEIEALKRRLA</sequence>
<keyword evidence="2" id="KW-0028">Amino-acid biosynthesis</keyword>
<comment type="subcellular location">
    <subcellularLocation>
        <location evidence="1">Nucleus</location>
    </subcellularLocation>
</comment>
<organism evidence="12 13">
    <name type="scientific">Brettanomyces naardenensis</name>
    <name type="common">Yeast</name>
    <dbReference type="NCBI Taxonomy" id="13370"/>
    <lineage>
        <taxon>Eukaryota</taxon>
        <taxon>Fungi</taxon>
        <taxon>Dikarya</taxon>
        <taxon>Ascomycota</taxon>
        <taxon>Saccharomycotina</taxon>
        <taxon>Pichiomycetes</taxon>
        <taxon>Pichiales</taxon>
        <taxon>Pichiaceae</taxon>
        <taxon>Brettanomyces</taxon>
    </lineage>
</organism>
<keyword evidence="5" id="KW-0010">Activator</keyword>
<dbReference type="GO" id="GO:0005634">
    <property type="term" value="C:nucleus"/>
    <property type="evidence" value="ECO:0007669"/>
    <property type="project" value="UniProtKB-SubCell"/>
</dbReference>
<proteinExistence type="inferred from homology"/>
<evidence type="ECO:0000256" key="3">
    <source>
        <dbReference type="ARBA" id="ARBA00023015"/>
    </source>
</evidence>
<name>A0A448YTC7_BRENA</name>
<dbReference type="CDD" id="cd12193">
    <property type="entry name" value="bZIP_GCN4"/>
    <property type="match status" value="1"/>
</dbReference>
<evidence type="ECO:0000313" key="13">
    <source>
        <dbReference type="Proteomes" id="UP000290900"/>
    </source>
</evidence>
<keyword evidence="9" id="KW-0175">Coiled coil</keyword>
<accession>A0A448YTC7</accession>
<reference evidence="12 13" key="1">
    <citation type="submission" date="2018-12" db="EMBL/GenBank/DDBJ databases">
        <authorList>
            <person name="Tiukova I."/>
            <person name="Dainat J."/>
        </authorList>
    </citation>
    <scope>NUCLEOTIDE SEQUENCE [LARGE SCALE GENOMIC DNA]</scope>
</reference>
<dbReference type="InParanoid" id="A0A448YTC7"/>
<dbReference type="EMBL" id="CAACVR010000075">
    <property type="protein sequence ID" value="VEU24158.1"/>
    <property type="molecule type" value="Genomic_DNA"/>
</dbReference>
<dbReference type="Gene3D" id="3.30.160.60">
    <property type="entry name" value="Classic Zinc Finger"/>
    <property type="match status" value="1"/>
</dbReference>
<keyword evidence="3" id="KW-0805">Transcription regulation</keyword>
<keyword evidence="13" id="KW-1185">Reference proteome</keyword>
<gene>
    <name evidence="12" type="ORF">BRENAR_LOCUS4886</name>
</gene>
<dbReference type="AlphaFoldDB" id="A0A448YTC7"/>
<dbReference type="PANTHER" id="PTHR13044:SF14">
    <property type="entry name" value="CRYPTOCEPHAL, ISOFORM A"/>
    <property type="match status" value="1"/>
</dbReference>
<dbReference type="Pfam" id="PF07716">
    <property type="entry name" value="bZIP_2"/>
    <property type="match status" value="1"/>
</dbReference>
<keyword evidence="4" id="KW-0238">DNA-binding</keyword>
<dbReference type="PROSITE" id="PS50217">
    <property type="entry name" value="BZIP"/>
    <property type="match status" value="1"/>
</dbReference>
<evidence type="ECO:0000256" key="7">
    <source>
        <dbReference type="ARBA" id="ARBA00023242"/>
    </source>
</evidence>
<evidence type="ECO:0000256" key="4">
    <source>
        <dbReference type="ARBA" id="ARBA00023125"/>
    </source>
</evidence>
<dbReference type="OrthoDB" id="5419235at2759"/>
<dbReference type="Proteomes" id="UP000290900">
    <property type="component" value="Unassembled WGS sequence"/>
</dbReference>
<evidence type="ECO:0000256" key="2">
    <source>
        <dbReference type="ARBA" id="ARBA00022605"/>
    </source>
</evidence>
<evidence type="ECO:0000256" key="10">
    <source>
        <dbReference type="SAM" id="MobiDB-lite"/>
    </source>
</evidence>
<dbReference type="GO" id="GO:0008652">
    <property type="term" value="P:amino acid biosynthetic process"/>
    <property type="evidence" value="ECO:0007669"/>
    <property type="project" value="UniProtKB-KW"/>
</dbReference>